<feature type="domain" description="TRAM" evidence="6">
    <location>
        <begin position="1"/>
        <end position="56"/>
    </location>
</feature>
<dbReference type="Gene3D" id="2.40.50.140">
    <property type="entry name" value="Nucleic acid-binding proteins"/>
    <property type="match status" value="1"/>
</dbReference>
<dbReference type="eggNOG" id="COG2265">
    <property type="taxonomic scope" value="Bacteria"/>
</dbReference>
<proteinExistence type="inferred from homology"/>
<dbReference type="STRING" id="1437425.CSEC_2338"/>
<sequence length="445" mass="49455">MEDITQIEVRSLSSTGEGVGHKEGLAVFIEGALPEELVTADLYLKKKNYAKANLIDILKPSSDRVKPPCPYFDRCGGCQVMHLDYRAQLKLKTEKVLEAMKRIAKIKDPEVHPCVPSPDPLGYRNKIQLPAVKNEGSIAFGLYAKHSHDVVPVDACLIHNALGETLFKAIQEKMVEFNIQPYDFKTRKGVLRHLLIKSAITTKSALVVFIVSKANTEEIKNLAKALHQEYPAIKGVIENLNSRDDNVILGKTFTTLAGLSSIDEIILGKVFSVSPASFFQVNPKQAENLYKKAIEWADLKGNERLLDAYSGVGVLSLLSASHVKEAVGVEYVREAVLDAEKNAKKNNITNVSFYAGKTEVLIHKLGYFDTVFLNPPRKGCEPAVLEVLAKMKPKNLIYISCDPATLARDLSYLIERGFRVEGIQPFDMFPQTMHVETIVKLTSNF</sequence>
<dbReference type="SUPFAM" id="SSF53335">
    <property type="entry name" value="S-adenosyl-L-methionine-dependent methyltransferases"/>
    <property type="match status" value="1"/>
</dbReference>
<dbReference type="InterPro" id="IPR029063">
    <property type="entry name" value="SAM-dependent_MTases_sf"/>
</dbReference>
<dbReference type="EMBL" id="CCEJ010000013">
    <property type="protein sequence ID" value="CDR35144.1"/>
    <property type="molecule type" value="Genomic_DNA"/>
</dbReference>
<dbReference type="RefSeq" id="WP_041018690.1">
    <property type="nucleotide sequence ID" value="NZ_CCEJ010000013.1"/>
</dbReference>
<dbReference type="InterPro" id="IPR030391">
    <property type="entry name" value="MeTrfase_TrmA_CS"/>
</dbReference>
<dbReference type="PROSITE" id="PS01231">
    <property type="entry name" value="TRMA_2"/>
    <property type="match status" value="1"/>
</dbReference>
<evidence type="ECO:0000313" key="7">
    <source>
        <dbReference type="EMBL" id="CDR35144.1"/>
    </source>
</evidence>
<name>A0A090E3J4_9BACT</name>
<feature type="binding site" evidence="4">
    <location>
        <position position="309"/>
    </location>
    <ligand>
        <name>S-adenosyl-L-methionine</name>
        <dbReference type="ChEBI" id="CHEBI:59789"/>
    </ligand>
</feature>
<feature type="active site" evidence="5">
    <location>
        <position position="401"/>
    </location>
</feature>
<keyword evidence="2 4" id="KW-0808">Transferase</keyword>
<dbReference type="SUPFAM" id="SSF50249">
    <property type="entry name" value="Nucleic acid-binding proteins"/>
    <property type="match status" value="1"/>
</dbReference>
<dbReference type="OrthoDB" id="9804590at2"/>
<dbReference type="Gene3D" id="3.40.50.150">
    <property type="entry name" value="Vaccinia Virus protein VP39"/>
    <property type="match status" value="1"/>
</dbReference>
<evidence type="ECO:0000256" key="3">
    <source>
        <dbReference type="ARBA" id="ARBA00022691"/>
    </source>
</evidence>
<dbReference type="InterPro" id="IPR010280">
    <property type="entry name" value="U5_MeTrfase_fam"/>
</dbReference>
<gene>
    <name evidence="7" type="primary">ruma3</name>
    <name evidence="7" type="ORF">CSEC_2338</name>
</gene>
<dbReference type="NCBIfam" id="TIGR00479">
    <property type="entry name" value="rumA"/>
    <property type="match status" value="1"/>
</dbReference>
<feature type="binding site" evidence="4">
    <location>
        <position position="374"/>
    </location>
    <ligand>
        <name>S-adenosyl-L-methionine</name>
        <dbReference type="ChEBI" id="CHEBI:59789"/>
    </ligand>
</feature>
<dbReference type="PROSITE" id="PS51687">
    <property type="entry name" value="SAM_MT_RNA_M5U"/>
    <property type="match status" value="1"/>
</dbReference>
<evidence type="ECO:0000256" key="4">
    <source>
        <dbReference type="PROSITE-ProRule" id="PRU01024"/>
    </source>
</evidence>
<reference evidence="7" key="2">
    <citation type="submission" date="2014-09" db="EMBL/GenBank/DDBJ databases">
        <title>Criblamydia sequanensis harbors a mega-plasmid encoding arsenite resistance.</title>
        <authorList>
            <person name="Bertelli C."/>
            <person name="Goesmann A."/>
            <person name="Greub G."/>
        </authorList>
    </citation>
    <scope>NUCLEOTIDE SEQUENCE [LARGE SCALE GENOMIC DNA]</scope>
    <source>
        <strain evidence="7">CRIB-18</strain>
    </source>
</reference>
<evidence type="ECO:0000256" key="1">
    <source>
        <dbReference type="ARBA" id="ARBA00022603"/>
    </source>
</evidence>
<accession>A0A090E3J4</accession>
<dbReference type="PROSITE" id="PS50926">
    <property type="entry name" value="TRAM"/>
    <property type="match status" value="1"/>
</dbReference>
<dbReference type="CDD" id="cd02440">
    <property type="entry name" value="AdoMet_MTases"/>
    <property type="match status" value="1"/>
</dbReference>
<dbReference type="Gene3D" id="2.40.50.1070">
    <property type="match status" value="1"/>
</dbReference>
<dbReference type="PANTHER" id="PTHR11061">
    <property type="entry name" value="RNA M5U METHYLTRANSFERASE"/>
    <property type="match status" value="1"/>
</dbReference>
<dbReference type="PANTHER" id="PTHR11061:SF30">
    <property type="entry name" value="TRNA (URACIL(54)-C(5))-METHYLTRANSFERASE"/>
    <property type="match status" value="1"/>
</dbReference>
<reference evidence="7" key="1">
    <citation type="submission" date="2013-12" db="EMBL/GenBank/DDBJ databases">
        <authorList>
            <person name="Linke B."/>
        </authorList>
    </citation>
    <scope>NUCLEOTIDE SEQUENCE [LARGE SCALE GENOMIC DNA]</scope>
    <source>
        <strain evidence="7">CRIB-18</strain>
    </source>
</reference>
<comment type="caution">
    <text evidence="7">The sequence shown here is derived from an EMBL/GenBank/DDBJ whole genome shotgun (WGS) entry which is preliminary data.</text>
</comment>
<dbReference type="FunFam" id="2.40.50.140:FF:000097">
    <property type="entry name" value="23S rRNA (uracil(1939)-C(5))-methyltransferase RlmD"/>
    <property type="match status" value="1"/>
</dbReference>
<dbReference type="GO" id="GO:0070475">
    <property type="term" value="P:rRNA base methylation"/>
    <property type="evidence" value="ECO:0007669"/>
    <property type="project" value="TreeGrafter"/>
</dbReference>
<dbReference type="Pfam" id="PF05958">
    <property type="entry name" value="tRNA_U5-meth_tr"/>
    <property type="match status" value="1"/>
</dbReference>
<feature type="binding site" evidence="4">
    <location>
        <position position="280"/>
    </location>
    <ligand>
        <name>S-adenosyl-L-methionine</name>
        <dbReference type="ChEBI" id="CHEBI:59789"/>
    </ligand>
</feature>
<keyword evidence="3 4" id="KW-0949">S-adenosyl-L-methionine</keyword>
<evidence type="ECO:0000256" key="5">
    <source>
        <dbReference type="PROSITE-ProRule" id="PRU10015"/>
    </source>
</evidence>
<dbReference type="GO" id="GO:0070041">
    <property type="term" value="F:rRNA (uridine-C5-)-methyltransferase activity"/>
    <property type="evidence" value="ECO:0007669"/>
    <property type="project" value="TreeGrafter"/>
</dbReference>
<protein>
    <submittedName>
        <fullName evidence="7">23S rRNA (Uracil-5-)-methyltransferase</fullName>
        <ecNumber evidence="7">2.1.1.-</ecNumber>
    </submittedName>
</protein>
<evidence type="ECO:0000313" key="8">
    <source>
        <dbReference type="Proteomes" id="UP000031552"/>
    </source>
</evidence>
<dbReference type="FunFam" id="2.40.50.1070:FF:000003">
    <property type="entry name" value="23S rRNA (Uracil-5-)-methyltransferase RumA"/>
    <property type="match status" value="1"/>
</dbReference>
<dbReference type="FunFam" id="3.40.50.150:FF:000009">
    <property type="entry name" value="23S rRNA (Uracil(1939)-C(5))-methyltransferase RlmD"/>
    <property type="match status" value="1"/>
</dbReference>
<dbReference type="PROSITE" id="PS01230">
    <property type="entry name" value="TRMA_1"/>
    <property type="match status" value="1"/>
</dbReference>
<dbReference type="InterPro" id="IPR012340">
    <property type="entry name" value="NA-bd_OB-fold"/>
</dbReference>
<keyword evidence="1 4" id="KW-0489">Methyltransferase</keyword>
<dbReference type="InterPro" id="IPR030390">
    <property type="entry name" value="MeTrfase_TrmA_AS"/>
</dbReference>
<feature type="active site" description="Nucleophile" evidence="4">
    <location>
        <position position="401"/>
    </location>
</feature>
<evidence type="ECO:0000259" key="6">
    <source>
        <dbReference type="PROSITE" id="PS50926"/>
    </source>
</evidence>
<keyword evidence="8" id="KW-1185">Reference proteome</keyword>
<dbReference type="AlphaFoldDB" id="A0A090E3J4"/>
<dbReference type="InterPro" id="IPR002792">
    <property type="entry name" value="TRAM_dom"/>
</dbReference>
<evidence type="ECO:0000256" key="2">
    <source>
        <dbReference type="ARBA" id="ARBA00022679"/>
    </source>
</evidence>
<dbReference type="Proteomes" id="UP000031552">
    <property type="component" value="Unassembled WGS sequence"/>
</dbReference>
<dbReference type="EC" id="2.1.1.-" evidence="7"/>
<organism evidence="7 8">
    <name type="scientific">Candidatus Criblamydia sequanensis CRIB-18</name>
    <dbReference type="NCBI Taxonomy" id="1437425"/>
    <lineage>
        <taxon>Bacteria</taxon>
        <taxon>Pseudomonadati</taxon>
        <taxon>Chlamydiota</taxon>
        <taxon>Chlamydiia</taxon>
        <taxon>Parachlamydiales</taxon>
        <taxon>Candidatus Criblamydiaceae</taxon>
        <taxon>Candidatus Criblamydia</taxon>
    </lineage>
</organism>
<comment type="similarity">
    <text evidence="4">Belongs to the class I-like SAM-binding methyltransferase superfamily. RNA M5U methyltransferase family.</text>
</comment>
<feature type="binding site" evidence="4">
    <location>
        <position position="330"/>
    </location>
    <ligand>
        <name>S-adenosyl-L-methionine</name>
        <dbReference type="ChEBI" id="CHEBI:59789"/>
    </ligand>
</feature>